<dbReference type="Pfam" id="PF02413">
    <property type="entry name" value="Caudo_TAP"/>
    <property type="match status" value="1"/>
</dbReference>
<sequence>MIILFSASNIGFYDEVLKFFYEQAGNWPDDLVEVTASIHIEYSGPAPEGKILGVDCDGMPAWVDILAPTHDELVSRAESEKLRLKTVADTEIEWRQDAVDAEIATADESVALIAWRKYRVLLMRVDTSKPVWPALPGNSLVNFWCVLEVSTATS</sequence>
<dbReference type="EMBL" id="FR877557">
    <property type="protein sequence ID" value="CCC29847.1"/>
    <property type="molecule type" value="Genomic_DNA"/>
</dbReference>
<dbReference type="Proteomes" id="UP000000289">
    <property type="component" value="Chromosome"/>
</dbReference>
<organism evidence="1 2">
    <name type="scientific">Salmonella bongori (strain ATCC 43975 / DSM 13772 / NCTC 12419)</name>
    <dbReference type="NCBI Taxonomy" id="218493"/>
    <lineage>
        <taxon>Bacteria</taxon>
        <taxon>Pseudomonadati</taxon>
        <taxon>Pseudomonadota</taxon>
        <taxon>Gammaproteobacteria</taxon>
        <taxon>Enterobacterales</taxon>
        <taxon>Enterobacteriaceae</taxon>
        <taxon>Salmonella</taxon>
    </lineage>
</organism>
<dbReference type="PANTHER" id="PTHR34413:SF2">
    <property type="entry name" value="PROPHAGE TAIL FIBER ASSEMBLY PROTEIN HOMOLOG TFAE-RELATED"/>
    <property type="match status" value="1"/>
</dbReference>
<dbReference type="InterPro" id="IPR003458">
    <property type="entry name" value="Phage_T4_Gp38_tail_assem"/>
</dbReference>
<dbReference type="GeneID" id="44979787"/>
<name>A0A0K0H941_SALBC</name>
<dbReference type="eggNOG" id="COG2110">
    <property type="taxonomic scope" value="Bacteria"/>
</dbReference>
<evidence type="ECO:0000313" key="1">
    <source>
        <dbReference type="EMBL" id="CCC29847.1"/>
    </source>
</evidence>
<proteinExistence type="predicted"/>
<protein>
    <submittedName>
        <fullName evidence="1">Phage tail fibre assembly protein</fullName>
    </submittedName>
</protein>
<dbReference type="PANTHER" id="PTHR34413">
    <property type="entry name" value="PROPHAGE TAIL FIBER ASSEMBLY PROTEIN HOMOLOG TFAE-RELATED-RELATED"/>
    <property type="match status" value="1"/>
</dbReference>
<reference evidence="1 2" key="1">
    <citation type="journal article" date="2011" name="PLoS Pathog.">
        <title>Salmonella bongori provides insights into the evolution of the Salmonellae.</title>
        <authorList>
            <person name="Fookes M."/>
            <person name="Schroeder G.N."/>
            <person name="Langridge G.C."/>
            <person name="Blondel C.J."/>
            <person name="Mammina C."/>
            <person name="Connor T.R."/>
            <person name="Seth-Smith H."/>
            <person name="Vernikos G.S."/>
            <person name="Robinson K.S."/>
            <person name="Sanders M."/>
            <person name="Petty N.K."/>
            <person name="Kingsley R.A."/>
            <person name="Baumler A.J."/>
            <person name="Nuccio S.P."/>
            <person name="Contreras I."/>
            <person name="Santiviago C.A."/>
            <person name="Maskell D."/>
            <person name="Barrow P."/>
            <person name="Humphrey T."/>
            <person name="Nastasi A."/>
            <person name="Roberts M."/>
            <person name="Frankel G."/>
            <person name="Parkhill J."/>
            <person name="Dougan G."/>
            <person name="Thomson N.R."/>
        </authorList>
    </citation>
    <scope>NUCLEOTIDE SEQUENCE [LARGE SCALE GENOMIC DNA]</scope>
    <source>
        <strain evidence="2">ATCC 43975 / DSM 13772 / NCTC 12419</strain>
    </source>
</reference>
<dbReference type="InterPro" id="IPR051220">
    <property type="entry name" value="TFA_Chaperone"/>
</dbReference>
<dbReference type="AlphaFoldDB" id="A0A0K0H941"/>
<dbReference type="KEGG" id="sbg:SBG_0756"/>
<evidence type="ECO:0000313" key="2">
    <source>
        <dbReference type="Proteomes" id="UP000000289"/>
    </source>
</evidence>
<accession>A0A0K0H941</accession>
<dbReference type="RefSeq" id="WP_000584703.1">
    <property type="nucleotide sequence ID" value="NC_015761.1"/>
</dbReference>
<gene>
    <name evidence="1" type="primary">tfa</name>
    <name evidence="1" type="ordered locus">SBG_0756</name>
</gene>